<organism evidence="2 3">
    <name type="scientific">Rhododendron simsii</name>
    <name type="common">Sims's rhododendron</name>
    <dbReference type="NCBI Taxonomy" id="118357"/>
    <lineage>
        <taxon>Eukaryota</taxon>
        <taxon>Viridiplantae</taxon>
        <taxon>Streptophyta</taxon>
        <taxon>Embryophyta</taxon>
        <taxon>Tracheophyta</taxon>
        <taxon>Spermatophyta</taxon>
        <taxon>Magnoliopsida</taxon>
        <taxon>eudicotyledons</taxon>
        <taxon>Gunneridae</taxon>
        <taxon>Pentapetalae</taxon>
        <taxon>asterids</taxon>
        <taxon>Ericales</taxon>
        <taxon>Ericaceae</taxon>
        <taxon>Ericoideae</taxon>
        <taxon>Rhodoreae</taxon>
        <taxon>Rhododendron</taxon>
    </lineage>
</organism>
<protein>
    <submittedName>
        <fullName evidence="2">Uncharacterized protein</fullName>
    </submittedName>
</protein>
<dbReference type="Proteomes" id="UP000626092">
    <property type="component" value="Unassembled WGS sequence"/>
</dbReference>
<feature type="compositionally biased region" description="Low complexity" evidence="1">
    <location>
        <begin position="111"/>
        <end position="127"/>
    </location>
</feature>
<evidence type="ECO:0000313" key="2">
    <source>
        <dbReference type="EMBL" id="KAF7152964.1"/>
    </source>
</evidence>
<accession>A0A834HL24</accession>
<evidence type="ECO:0000256" key="1">
    <source>
        <dbReference type="SAM" id="MobiDB-lite"/>
    </source>
</evidence>
<sequence length="211" mass="23649">MTWTEEVMTWMLARTNQKRTWQMLNMMWSMRWNMGWELMMITFKGPSHLWKALPNTETSMAAATIITPVENIQNSLLPKSADVLAPNAGVINIVSNSITSSHNLDSFVQDSKSPSTNESSKSEISSAKTEDEEAHFSNQLDQEVTGYNFPTVIGSDCNFHPSQLKGILLLLDLNPSQSAIRKTIKSQNYEECMSSSESGHEDSFISNEACM</sequence>
<gene>
    <name evidence="2" type="ORF">RHSIM_Rhsim01G0156300</name>
</gene>
<feature type="region of interest" description="Disordered" evidence="1">
    <location>
        <begin position="105"/>
        <end position="137"/>
    </location>
</feature>
<name>A0A834HL24_RHOSS</name>
<keyword evidence="3" id="KW-1185">Reference proteome</keyword>
<dbReference type="EMBL" id="WJXA01000001">
    <property type="protein sequence ID" value="KAF7152964.1"/>
    <property type="molecule type" value="Genomic_DNA"/>
</dbReference>
<reference evidence="2" key="1">
    <citation type="submission" date="2019-11" db="EMBL/GenBank/DDBJ databases">
        <authorList>
            <person name="Liu Y."/>
            <person name="Hou J."/>
            <person name="Li T.-Q."/>
            <person name="Guan C.-H."/>
            <person name="Wu X."/>
            <person name="Wu H.-Z."/>
            <person name="Ling F."/>
            <person name="Zhang R."/>
            <person name="Shi X.-G."/>
            <person name="Ren J.-P."/>
            <person name="Chen E.-F."/>
            <person name="Sun J.-M."/>
        </authorList>
    </citation>
    <scope>NUCLEOTIDE SEQUENCE</scope>
    <source>
        <strain evidence="2">Adult_tree_wgs_1</strain>
        <tissue evidence="2">Leaves</tissue>
    </source>
</reference>
<evidence type="ECO:0000313" key="3">
    <source>
        <dbReference type="Proteomes" id="UP000626092"/>
    </source>
</evidence>
<comment type="caution">
    <text evidence="2">The sequence shown here is derived from an EMBL/GenBank/DDBJ whole genome shotgun (WGS) entry which is preliminary data.</text>
</comment>
<proteinExistence type="predicted"/>
<dbReference type="AlphaFoldDB" id="A0A834HL24"/>
<dbReference type="OrthoDB" id="1728267at2759"/>